<reference evidence="1 2" key="1">
    <citation type="journal article" date="2016" name="Nat. Commun.">
        <title>Thousands of microbial genomes shed light on interconnected biogeochemical processes in an aquifer system.</title>
        <authorList>
            <person name="Anantharaman K."/>
            <person name="Brown C.T."/>
            <person name="Hug L.A."/>
            <person name="Sharon I."/>
            <person name="Castelle C.J."/>
            <person name="Probst A.J."/>
            <person name="Thomas B.C."/>
            <person name="Singh A."/>
            <person name="Wilkins M.J."/>
            <person name="Karaoz U."/>
            <person name="Brodie E.L."/>
            <person name="Williams K.H."/>
            <person name="Hubbard S.S."/>
            <person name="Banfield J.F."/>
        </authorList>
    </citation>
    <scope>NUCLEOTIDE SEQUENCE [LARGE SCALE GENOMIC DNA]</scope>
</reference>
<evidence type="ECO:0008006" key="3">
    <source>
        <dbReference type="Google" id="ProtNLM"/>
    </source>
</evidence>
<dbReference type="EMBL" id="MHCV01000045">
    <property type="protein sequence ID" value="OGY26910.1"/>
    <property type="molecule type" value="Genomic_DNA"/>
</dbReference>
<name>A0A1G1WHK2_9BACT</name>
<evidence type="ECO:0000313" key="2">
    <source>
        <dbReference type="Proteomes" id="UP000177900"/>
    </source>
</evidence>
<organism evidence="1 2">
    <name type="scientific">Candidatus Woykebacteria bacterium RIFCSPHIGHO2_01_FULL_39_12</name>
    <dbReference type="NCBI Taxonomy" id="1802599"/>
    <lineage>
        <taxon>Bacteria</taxon>
        <taxon>Candidatus Woykeibacteriota</taxon>
    </lineage>
</organism>
<comment type="caution">
    <text evidence="1">The sequence shown here is derived from an EMBL/GenBank/DDBJ whole genome shotgun (WGS) entry which is preliminary data.</text>
</comment>
<dbReference type="SUPFAM" id="SSF57783">
    <property type="entry name" value="Zinc beta-ribbon"/>
    <property type="match status" value="1"/>
</dbReference>
<dbReference type="AlphaFoldDB" id="A0A1G1WHK2"/>
<accession>A0A1G1WHK2</accession>
<dbReference type="Proteomes" id="UP000177900">
    <property type="component" value="Unassembled WGS sequence"/>
</dbReference>
<evidence type="ECO:0000313" key="1">
    <source>
        <dbReference type="EMBL" id="OGY26910.1"/>
    </source>
</evidence>
<sequence>MSNIGPVDETGKIETEEEGLRELREGAKKSGQKCPDCGAATATTEEGRVSCSSCGYVSEEVTG</sequence>
<proteinExistence type="predicted"/>
<gene>
    <name evidence="1" type="ORF">A2864_02090</name>
</gene>
<protein>
    <recommendedName>
        <fullName evidence="3">TFIIB-type domain-containing protein</fullName>
    </recommendedName>
</protein>